<evidence type="ECO:0000313" key="3">
    <source>
        <dbReference type="Proteomes" id="UP000008457"/>
    </source>
</evidence>
<organism evidence="2 3">
    <name type="scientific">Mahella australiensis (strain DSM 15567 / CIP 107919 / 50-1 BON)</name>
    <dbReference type="NCBI Taxonomy" id="697281"/>
    <lineage>
        <taxon>Bacteria</taxon>
        <taxon>Bacillati</taxon>
        <taxon>Bacillota</taxon>
        <taxon>Clostridia</taxon>
        <taxon>Thermoanaerobacterales</taxon>
        <taxon>Thermoanaerobacterales Family IV. Incertae Sedis</taxon>
        <taxon>Mahella</taxon>
    </lineage>
</organism>
<gene>
    <name evidence="2" type="ordered locus">Mahau_0880</name>
</gene>
<name>F4A1W2_MAHA5</name>
<reference evidence="3" key="1">
    <citation type="submission" date="2010-11" db="EMBL/GenBank/DDBJ databases">
        <title>The complete genome of Mahella australiensis DSM 15567.</title>
        <authorList>
            <consortium name="US DOE Joint Genome Institute (JGI-PGF)"/>
            <person name="Lucas S."/>
            <person name="Copeland A."/>
            <person name="Lapidus A."/>
            <person name="Bruce D."/>
            <person name="Goodwin L."/>
            <person name="Pitluck S."/>
            <person name="Kyrpides N."/>
            <person name="Mavromatis K."/>
            <person name="Pagani I."/>
            <person name="Ivanova N."/>
            <person name="Teshima H."/>
            <person name="Brettin T."/>
            <person name="Detter J.C."/>
            <person name="Han C."/>
            <person name="Tapia R."/>
            <person name="Land M."/>
            <person name="Hauser L."/>
            <person name="Markowitz V."/>
            <person name="Cheng J.-F."/>
            <person name="Hugenholtz P."/>
            <person name="Woyke T."/>
            <person name="Wu D."/>
            <person name="Spring S."/>
            <person name="Pukall R."/>
            <person name="Steenblock K."/>
            <person name="Schneider S."/>
            <person name="Klenk H.-P."/>
            <person name="Eisen J.A."/>
        </authorList>
    </citation>
    <scope>NUCLEOTIDE SEQUENCE [LARGE SCALE GENOMIC DNA]</scope>
    <source>
        <strain evidence="3">DSM 15567 / CIP 107919 / 50-1 BON</strain>
    </source>
</reference>
<dbReference type="SUPFAM" id="SSF50341">
    <property type="entry name" value="CheW-like"/>
    <property type="match status" value="1"/>
</dbReference>
<dbReference type="InterPro" id="IPR036061">
    <property type="entry name" value="CheW-like_dom_sf"/>
</dbReference>
<evidence type="ECO:0000313" key="2">
    <source>
        <dbReference type="EMBL" id="AEE96078.1"/>
    </source>
</evidence>
<dbReference type="GO" id="GO:0005829">
    <property type="term" value="C:cytosol"/>
    <property type="evidence" value="ECO:0007669"/>
    <property type="project" value="TreeGrafter"/>
</dbReference>
<keyword evidence="3" id="KW-1185">Reference proteome</keyword>
<dbReference type="Gene3D" id="2.40.50.180">
    <property type="entry name" value="CheA-289, Domain 4"/>
    <property type="match status" value="1"/>
</dbReference>
<dbReference type="AlphaFoldDB" id="F4A1W2"/>
<dbReference type="STRING" id="697281.Mahau_0880"/>
<dbReference type="KEGG" id="mas:Mahau_0880"/>
<dbReference type="EMBL" id="CP002360">
    <property type="protein sequence ID" value="AEE96078.1"/>
    <property type="molecule type" value="Genomic_DNA"/>
</dbReference>
<proteinExistence type="predicted"/>
<dbReference type="GO" id="GO:0007165">
    <property type="term" value="P:signal transduction"/>
    <property type="evidence" value="ECO:0007669"/>
    <property type="project" value="InterPro"/>
</dbReference>
<dbReference type="PANTHER" id="PTHR22617:SF23">
    <property type="entry name" value="CHEMOTAXIS PROTEIN CHEW"/>
    <property type="match status" value="1"/>
</dbReference>
<dbReference type="SMART" id="SM00260">
    <property type="entry name" value="CheW"/>
    <property type="match status" value="1"/>
</dbReference>
<sequence>MAEQFVIFSIGPENYGLDVTMVSSIERILPITRMPYAEDFVIGVMNLRGDIIPVIDMHRRLGMDEIEDTETSRIIIIQYKDYVVGLKVDAVSNVTYFDTDKIQPFDEISSADRNQYFDRVIYDGADMILIPDISRLLNISED</sequence>
<dbReference type="Proteomes" id="UP000008457">
    <property type="component" value="Chromosome"/>
</dbReference>
<accession>F4A1W2</accession>
<dbReference type="PANTHER" id="PTHR22617">
    <property type="entry name" value="CHEMOTAXIS SENSOR HISTIDINE KINASE-RELATED"/>
    <property type="match status" value="1"/>
</dbReference>
<dbReference type="HOGENOM" id="CLU_048995_3_1_9"/>
<dbReference type="InterPro" id="IPR002545">
    <property type="entry name" value="CheW-lke_dom"/>
</dbReference>
<dbReference type="GO" id="GO:0006935">
    <property type="term" value="P:chemotaxis"/>
    <property type="evidence" value="ECO:0007669"/>
    <property type="project" value="InterPro"/>
</dbReference>
<dbReference type="RefSeq" id="WP_013780508.1">
    <property type="nucleotide sequence ID" value="NC_015520.1"/>
</dbReference>
<dbReference type="PROSITE" id="PS50851">
    <property type="entry name" value="CHEW"/>
    <property type="match status" value="1"/>
</dbReference>
<dbReference type="Pfam" id="PF01584">
    <property type="entry name" value="CheW"/>
    <property type="match status" value="1"/>
</dbReference>
<dbReference type="Gene3D" id="2.30.30.40">
    <property type="entry name" value="SH3 Domains"/>
    <property type="match status" value="1"/>
</dbReference>
<feature type="domain" description="CheW-like" evidence="1">
    <location>
        <begin position="2"/>
        <end position="142"/>
    </location>
</feature>
<dbReference type="InterPro" id="IPR039315">
    <property type="entry name" value="CheW"/>
</dbReference>
<evidence type="ECO:0000259" key="1">
    <source>
        <dbReference type="PROSITE" id="PS50851"/>
    </source>
</evidence>
<reference evidence="2 3" key="2">
    <citation type="journal article" date="2011" name="Stand. Genomic Sci.">
        <title>Complete genome sequence of Mahella australiensis type strain (50-1 BON).</title>
        <authorList>
            <person name="Sikorski J."/>
            <person name="Teshima H."/>
            <person name="Nolan M."/>
            <person name="Lucas S."/>
            <person name="Hammon N."/>
            <person name="Deshpande S."/>
            <person name="Cheng J.F."/>
            <person name="Pitluck S."/>
            <person name="Liolios K."/>
            <person name="Pagani I."/>
            <person name="Ivanova N."/>
            <person name="Huntemann M."/>
            <person name="Mavromatis K."/>
            <person name="Ovchinikova G."/>
            <person name="Pati A."/>
            <person name="Tapia R."/>
            <person name="Han C."/>
            <person name="Goodwin L."/>
            <person name="Chen A."/>
            <person name="Palaniappan K."/>
            <person name="Land M."/>
            <person name="Hauser L."/>
            <person name="Ngatchou-Djao O.D."/>
            <person name="Rohde M."/>
            <person name="Pukall R."/>
            <person name="Spring S."/>
            <person name="Abt B."/>
            <person name="Goker M."/>
            <person name="Detter J.C."/>
            <person name="Woyke T."/>
            <person name="Bristow J."/>
            <person name="Markowitz V."/>
            <person name="Hugenholtz P."/>
            <person name="Eisen J.A."/>
            <person name="Kyrpides N.C."/>
            <person name="Klenk H.P."/>
            <person name="Lapidus A."/>
        </authorList>
    </citation>
    <scope>NUCLEOTIDE SEQUENCE [LARGE SCALE GENOMIC DNA]</scope>
    <source>
        <strain evidence="3">DSM 15567 / CIP 107919 / 50-1 BON</strain>
    </source>
</reference>
<dbReference type="eggNOG" id="COG0835">
    <property type="taxonomic scope" value="Bacteria"/>
</dbReference>
<protein>
    <submittedName>
        <fullName evidence="2">CheW protein</fullName>
    </submittedName>
</protein>